<keyword evidence="2 7" id="KW-0732">Signal</keyword>
<dbReference type="AlphaFoldDB" id="A0A939GCP6"/>
<dbReference type="Gene3D" id="1.10.439.10">
    <property type="entry name" value="Penicillin Amidohydrolase, domain 1"/>
    <property type="match status" value="1"/>
</dbReference>
<dbReference type="InterPro" id="IPR002692">
    <property type="entry name" value="S45"/>
</dbReference>
<feature type="binding site" evidence="6">
    <location>
        <position position="280"/>
    </location>
    <ligand>
        <name>Ca(2+)</name>
        <dbReference type="ChEBI" id="CHEBI:29108"/>
    </ligand>
</feature>
<keyword evidence="4" id="KW-0865">Zymogen</keyword>
<organism evidence="8 9">
    <name type="scientific">Fibrella rubiginis</name>
    <dbReference type="NCBI Taxonomy" id="2817060"/>
    <lineage>
        <taxon>Bacteria</taxon>
        <taxon>Pseudomonadati</taxon>
        <taxon>Bacteroidota</taxon>
        <taxon>Cytophagia</taxon>
        <taxon>Cytophagales</taxon>
        <taxon>Spirosomataceae</taxon>
        <taxon>Fibrella</taxon>
    </lineage>
</organism>
<evidence type="ECO:0000256" key="5">
    <source>
        <dbReference type="PIRSR" id="PIRSR001227-1"/>
    </source>
</evidence>
<dbReference type="Gene3D" id="2.30.120.10">
    <property type="match status" value="1"/>
</dbReference>
<dbReference type="GO" id="GO:0017000">
    <property type="term" value="P:antibiotic biosynthetic process"/>
    <property type="evidence" value="ECO:0007669"/>
    <property type="project" value="InterPro"/>
</dbReference>
<dbReference type="InterPro" id="IPR014395">
    <property type="entry name" value="Pen/GL7ACA/AHL_acylase"/>
</dbReference>
<comment type="similarity">
    <text evidence="1">Belongs to the peptidase S45 family.</text>
</comment>
<dbReference type="PIRSF" id="PIRSF001227">
    <property type="entry name" value="Pen_acylase"/>
    <property type="match status" value="1"/>
</dbReference>
<protein>
    <submittedName>
        <fullName evidence="8">Penicillin acylase family protein</fullName>
    </submittedName>
</protein>
<feature type="binding site" evidence="6">
    <location>
        <position position="454"/>
    </location>
    <ligand>
        <name>Ca(2+)</name>
        <dbReference type="ChEBI" id="CHEBI:29108"/>
    </ligand>
</feature>
<sequence length="712" mass="78914">MRYLFLFFFLPQIVVAQINPASVTIARDAFGVPHIFAKTDPEVAYGLAWAHAEDNFKTIQYLMLPAKGLLGRQLGKTGAAADYVMELLHAGELVAGTKGPALSPDFQAVVEGYLQGINDFARAHPEQVLDKRAFPFSLTDYLKTSVLSLSVISGFDGALKAIYAGRTPTIDFGSPATAHRPARRRQNRADWLGDALNELSFPGSNAFAIHPAKTTEGEALLAINSHQPLEGPVAWYEAHLCSEQGWNIIGGLFPGGVTIFHGVNEHLGWAHTVNYQDKIDTYQLQTDKAHPGQYLFDGKWLPLEVKKVKLHVKGIPVAIGRKAYWSVYGPTVVTKKGTFALRLGANQELHGLEQWYRMNKARSFSEFHKALEPTAIPGFNIVYADRDTIYYVSNGKIPRRDPAYNWAGTLPGNTSRTRWTQFHPLSDFPAYVNPPGGYVFNMNHTPFNATAPADNLKPEQFDLTIGYERFNTNRSVRFGELIAPLDKVSYADFKRIKYDLQLPQKLSYAAGPDANALFTLSPDAYPDISEQILTLKTWNRQATVDSPGAGLFLMVYHYWTDKLNDVSPRPALTAADCAESLRYAKSFMLKHFGKTGVTLGEYQQHARGNRATPIWGLPDVLASIYSAPYKTPTGQTGRVHSTNGESYIMLVKFPKTGLPIIETVNCFGASANPSSPHFTDQMNLFTGMKTKPMTLDKATVLSTAKRIYHPAE</sequence>
<dbReference type="InterPro" id="IPR043147">
    <property type="entry name" value="Penicillin_amidase_A-knob"/>
</dbReference>
<keyword evidence="6" id="KW-0479">Metal-binding</keyword>
<dbReference type="GO" id="GO:0016811">
    <property type="term" value="F:hydrolase activity, acting on carbon-nitrogen (but not peptide) bonds, in linear amides"/>
    <property type="evidence" value="ECO:0007669"/>
    <property type="project" value="InterPro"/>
</dbReference>
<gene>
    <name evidence="8" type="ORF">J2I47_01040</name>
</gene>
<evidence type="ECO:0000256" key="1">
    <source>
        <dbReference type="ARBA" id="ARBA00006586"/>
    </source>
</evidence>
<dbReference type="PANTHER" id="PTHR34218:SF3">
    <property type="entry name" value="ACYL-HOMOSERINE LACTONE ACYLASE PVDQ"/>
    <property type="match status" value="1"/>
</dbReference>
<keyword evidence="6" id="KW-0106">Calcium</keyword>
<feature type="active site" description="Nucleophile" evidence="5">
    <location>
        <position position="204"/>
    </location>
</feature>
<feature type="signal peptide" evidence="7">
    <location>
        <begin position="1"/>
        <end position="16"/>
    </location>
</feature>
<dbReference type="EMBL" id="JAFMYV010000001">
    <property type="protein sequence ID" value="MBO0935120.1"/>
    <property type="molecule type" value="Genomic_DNA"/>
</dbReference>
<evidence type="ECO:0000313" key="8">
    <source>
        <dbReference type="EMBL" id="MBO0935120.1"/>
    </source>
</evidence>
<dbReference type="Pfam" id="PF01804">
    <property type="entry name" value="Penicil_amidase"/>
    <property type="match status" value="1"/>
</dbReference>
<proteinExistence type="inferred from homology"/>
<keyword evidence="3" id="KW-0378">Hydrolase</keyword>
<dbReference type="SUPFAM" id="SSF56235">
    <property type="entry name" value="N-terminal nucleophile aminohydrolases (Ntn hydrolases)"/>
    <property type="match status" value="1"/>
</dbReference>
<accession>A0A939GCP6</accession>
<comment type="cofactor">
    <cofactor evidence="6">
        <name>Ca(2+)</name>
        <dbReference type="ChEBI" id="CHEBI:29108"/>
    </cofactor>
    <text evidence="6">Binds 1 Ca(2+) ion per dimer.</text>
</comment>
<comment type="caution">
    <text evidence="8">The sequence shown here is derived from an EMBL/GenBank/DDBJ whole genome shotgun (WGS) entry which is preliminary data.</text>
</comment>
<feature type="binding site" evidence="6">
    <location>
        <position position="277"/>
    </location>
    <ligand>
        <name>Ca(2+)</name>
        <dbReference type="ChEBI" id="CHEBI:29108"/>
    </ligand>
</feature>
<evidence type="ECO:0000256" key="3">
    <source>
        <dbReference type="ARBA" id="ARBA00022801"/>
    </source>
</evidence>
<keyword evidence="9" id="KW-1185">Reference proteome</keyword>
<dbReference type="InterPro" id="IPR029055">
    <property type="entry name" value="Ntn_hydrolases_N"/>
</dbReference>
<evidence type="ECO:0000256" key="7">
    <source>
        <dbReference type="SAM" id="SignalP"/>
    </source>
</evidence>
<dbReference type="InterPro" id="IPR043146">
    <property type="entry name" value="Penicillin_amidase_N_B-knob"/>
</dbReference>
<reference evidence="8" key="1">
    <citation type="submission" date="2021-03" db="EMBL/GenBank/DDBJ databases">
        <title>Fibrella sp. HMF5335 genome sequencing and assembly.</title>
        <authorList>
            <person name="Kang H."/>
            <person name="Kim H."/>
            <person name="Bae S."/>
            <person name="Joh K."/>
        </authorList>
    </citation>
    <scope>NUCLEOTIDE SEQUENCE</scope>
    <source>
        <strain evidence="8">HMF5335</strain>
    </source>
</reference>
<dbReference type="InterPro" id="IPR023343">
    <property type="entry name" value="Penicillin_amidase_dom1"/>
</dbReference>
<evidence type="ECO:0000313" key="9">
    <source>
        <dbReference type="Proteomes" id="UP000664034"/>
    </source>
</evidence>
<evidence type="ECO:0000256" key="4">
    <source>
        <dbReference type="ARBA" id="ARBA00023145"/>
    </source>
</evidence>
<evidence type="ECO:0000256" key="6">
    <source>
        <dbReference type="PIRSR" id="PIRSR001227-2"/>
    </source>
</evidence>
<dbReference type="Proteomes" id="UP000664034">
    <property type="component" value="Unassembled WGS sequence"/>
</dbReference>
<name>A0A939GCP6_9BACT</name>
<dbReference type="Gene3D" id="3.60.20.10">
    <property type="entry name" value="Glutamine Phosphoribosylpyrophosphate, subunit 1, domain 1"/>
    <property type="match status" value="1"/>
</dbReference>
<evidence type="ECO:0000256" key="2">
    <source>
        <dbReference type="ARBA" id="ARBA00022729"/>
    </source>
</evidence>
<feature type="chain" id="PRO_5037370660" evidence="7">
    <location>
        <begin position="17"/>
        <end position="712"/>
    </location>
</feature>
<dbReference type="GO" id="GO:0046872">
    <property type="term" value="F:metal ion binding"/>
    <property type="evidence" value="ECO:0007669"/>
    <property type="project" value="UniProtKB-KW"/>
</dbReference>
<dbReference type="RefSeq" id="WP_207362688.1">
    <property type="nucleotide sequence ID" value="NZ_JAFMYV010000001.1"/>
</dbReference>
<dbReference type="Gene3D" id="1.10.1400.10">
    <property type="match status" value="1"/>
</dbReference>
<dbReference type="PANTHER" id="PTHR34218">
    <property type="entry name" value="PEPTIDASE S45 PENICILLIN AMIDASE"/>
    <property type="match status" value="1"/>
</dbReference>